<protein>
    <submittedName>
        <fullName evidence="1">Uncharacterized protein</fullName>
    </submittedName>
</protein>
<evidence type="ECO:0000313" key="2">
    <source>
        <dbReference type="Proteomes" id="UP000530670"/>
    </source>
</evidence>
<sequence length="169" mass="17301">MIMKNVKFKIIHPDRGTDLQEYECKDNAFVQEFTALVACEYTLDGDVALHYNGKKIYQPTLPLFKLIDAESGKLEVWVDPSKSVAQGGVARGASATQVAGVRGIARGGYGGGGQVSGSAIQGGGALGGNAEGRQGNGGQAFGGHANATEDGLEANGGTGVGGSMAYVHL</sequence>
<dbReference type="EMBL" id="JAAQRI010000203">
    <property type="protein sequence ID" value="KAF5627815.1"/>
    <property type="molecule type" value="Genomic_DNA"/>
</dbReference>
<keyword evidence="2" id="KW-1185">Reference proteome</keyword>
<organism evidence="1 2">
    <name type="scientific">Fusarium tjaetaba</name>
    <dbReference type="NCBI Taxonomy" id="1567544"/>
    <lineage>
        <taxon>Eukaryota</taxon>
        <taxon>Fungi</taxon>
        <taxon>Dikarya</taxon>
        <taxon>Ascomycota</taxon>
        <taxon>Pezizomycotina</taxon>
        <taxon>Sordariomycetes</taxon>
        <taxon>Hypocreomycetidae</taxon>
        <taxon>Hypocreales</taxon>
        <taxon>Nectriaceae</taxon>
        <taxon>Fusarium</taxon>
        <taxon>Fusarium fujikuroi species complex</taxon>
    </lineage>
</organism>
<name>A0A8H5VMI7_9HYPO</name>
<proteinExistence type="predicted"/>
<dbReference type="AlphaFoldDB" id="A0A8H5VMI7"/>
<dbReference type="GeneID" id="59308237"/>
<reference evidence="1 2" key="1">
    <citation type="submission" date="2020-05" db="EMBL/GenBank/DDBJ databases">
        <title>Identification and distribution of gene clusters putatively required for synthesis of sphingolipid metabolism inhibitors in phylogenetically diverse species of the filamentous fungus Fusarium.</title>
        <authorList>
            <person name="Kim H.-S."/>
            <person name="Busman M."/>
            <person name="Brown D.W."/>
            <person name="Divon H."/>
            <person name="Uhlig S."/>
            <person name="Proctor R.H."/>
        </authorList>
    </citation>
    <scope>NUCLEOTIDE SEQUENCE [LARGE SCALE GENOMIC DNA]</scope>
    <source>
        <strain evidence="1 2">NRRL 66243</strain>
    </source>
</reference>
<gene>
    <name evidence="1" type="ORF">FTJAE_9083</name>
</gene>
<accession>A0A8H5VMI7</accession>
<comment type="caution">
    <text evidence="1">The sequence shown here is derived from an EMBL/GenBank/DDBJ whole genome shotgun (WGS) entry which is preliminary data.</text>
</comment>
<dbReference type="RefSeq" id="XP_037203838.1">
    <property type="nucleotide sequence ID" value="XM_037355967.1"/>
</dbReference>
<evidence type="ECO:0000313" key="1">
    <source>
        <dbReference type="EMBL" id="KAF5627815.1"/>
    </source>
</evidence>
<dbReference type="Proteomes" id="UP000530670">
    <property type="component" value="Unassembled WGS sequence"/>
</dbReference>